<dbReference type="InterPro" id="IPR044632">
    <property type="entry name" value="DNAJC25-like"/>
</dbReference>
<keyword evidence="10" id="KW-1185">Reference proteome</keyword>
<reference evidence="9" key="1">
    <citation type="submission" date="2021-11" db="EMBL/GenBank/DDBJ databases">
        <authorList>
            <consortium name="Genoscope - CEA"/>
            <person name="William W."/>
        </authorList>
    </citation>
    <scope>NUCLEOTIDE SEQUENCE</scope>
</reference>
<name>A0A8J2S7K2_9STRA</name>
<dbReference type="EMBL" id="CAKKNE010000001">
    <property type="protein sequence ID" value="CAH0364701.1"/>
    <property type="molecule type" value="Genomic_DNA"/>
</dbReference>
<proteinExistence type="predicted"/>
<dbReference type="GO" id="GO:0005789">
    <property type="term" value="C:endoplasmic reticulum membrane"/>
    <property type="evidence" value="ECO:0007669"/>
    <property type="project" value="TreeGrafter"/>
</dbReference>
<evidence type="ECO:0000256" key="2">
    <source>
        <dbReference type="ARBA" id="ARBA00022692"/>
    </source>
</evidence>
<dbReference type="CDD" id="cd06257">
    <property type="entry name" value="DnaJ"/>
    <property type="match status" value="1"/>
</dbReference>
<dbReference type="InterPro" id="IPR036869">
    <property type="entry name" value="J_dom_sf"/>
</dbReference>
<evidence type="ECO:0000256" key="6">
    <source>
        <dbReference type="SAM" id="MobiDB-lite"/>
    </source>
</evidence>
<keyword evidence="7" id="KW-0732">Signal</keyword>
<evidence type="ECO:0000256" key="4">
    <source>
        <dbReference type="ARBA" id="ARBA00023136"/>
    </source>
</evidence>
<dbReference type="PANTHER" id="PTHR44176">
    <property type="entry name" value="DNAJ HOMOLOG SUBFAMILY C MEMBER 25"/>
    <property type="match status" value="1"/>
</dbReference>
<dbReference type="Proteomes" id="UP000789595">
    <property type="component" value="Unassembled WGS sequence"/>
</dbReference>
<evidence type="ECO:0000313" key="10">
    <source>
        <dbReference type="Proteomes" id="UP000789595"/>
    </source>
</evidence>
<evidence type="ECO:0000313" key="9">
    <source>
        <dbReference type="EMBL" id="CAH0364701.1"/>
    </source>
</evidence>
<evidence type="ECO:0000256" key="5">
    <source>
        <dbReference type="ARBA" id="ARBA00023186"/>
    </source>
</evidence>
<dbReference type="Pfam" id="PF00226">
    <property type="entry name" value="DnaJ"/>
    <property type="match status" value="1"/>
</dbReference>
<dbReference type="Gene3D" id="1.10.287.110">
    <property type="entry name" value="DnaJ domain"/>
    <property type="match status" value="1"/>
</dbReference>
<feature type="region of interest" description="Disordered" evidence="6">
    <location>
        <begin position="303"/>
        <end position="332"/>
    </location>
</feature>
<comment type="caution">
    <text evidence="9">The sequence shown here is derived from an EMBL/GenBank/DDBJ whole genome shotgun (WGS) entry which is preliminary data.</text>
</comment>
<dbReference type="PROSITE" id="PS50076">
    <property type="entry name" value="DNAJ_2"/>
    <property type="match status" value="1"/>
</dbReference>
<dbReference type="PANTHER" id="PTHR44176:SF1">
    <property type="entry name" value="DNAJ HOMOLOG SUBFAMILY C MEMBER 25"/>
    <property type="match status" value="1"/>
</dbReference>
<feature type="chain" id="PRO_5035179623" description="J domain-containing protein" evidence="7">
    <location>
        <begin position="17"/>
        <end position="332"/>
    </location>
</feature>
<accession>A0A8J2S7K2</accession>
<gene>
    <name evidence="9" type="ORF">PECAL_1P10790</name>
</gene>
<feature type="domain" description="J" evidence="8">
    <location>
        <begin position="33"/>
        <end position="98"/>
    </location>
</feature>
<evidence type="ECO:0000256" key="1">
    <source>
        <dbReference type="ARBA" id="ARBA00004141"/>
    </source>
</evidence>
<keyword evidence="4" id="KW-0472">Membrane</keyword>
<protein>
    <recommendedName>
        <fullName evidence="8">J domain-containing protein</fullName>
    </recommendedName>
</protein>
<comment type="subcellular location">
    <subcellularLocation>
        <location evidence="1">Membrane</location>
        <topology evidence="1">Multi-pass membrane protein</topology>
    </subcellularLocation>
</comment>
<dbReference type="InterPro" id="IPR001623">
    <property type="entry name" value="DnaJ_domain"/>
</dbReference>
<keyword evidence="2" id="KW-0812">Transmembrane</keyword>
<sequence>MRRVAALAALITTATAATPKFEDKWEKFCGVPDCYTELGLFPNATKAQIRRAYRSLSLEFHPDKNPGDQRALRKFNRVARANEVLTDDEQRKKLDYYTENPSEYWSLYGTFVDFSYAPKTSLKGVLFILLVFAALVQPALQYSKYQEYTKALVKAALARAPEGAVFRKEADEIVAEESKKRKKGKKTKMTSQEEKAFLKETLQKLVAKSELPDEYAFPSLRDNLFVKVALYPLSMFKSGARSSELKKKIASGQVLDADEAQEVIEGYLGGADAWDALSGSEQHKLLSTKCYLKENFDKWQSTRQEAASPLKASTKREIRQRKKGAPAFVMDE</sequence>
<organism evidence="9 10">
    <name type="scientific">Pelagomonas calceolata</name>
    <dbReference type="NCBI Taxonomy" id="35677"/>
    <lineage>
        <taxon>Eukaryota</taxon>
        <taxon>Sar</taxon>
        <taxon>Stramenopiles</taxon>
        <taxon>Ochrophyta</taxon>
        <taxon>Pelagophyceae</taxon>
        <taxon>Pelagomonadales</taxon>
        <taxon>Pelagomonadaceae</taxon>
        <taxon>Pelagomonas</taxon>
    </lineage>
</organism>
<evidence type="ECO:0000256" key="7">
    <source>
        <dbReference type="SAM" id="SignalP"/>
    </source>
</evidence>
<evidence type="ECO:0000256" key="3">
    <source>
        <dbReference type="ARBA" id="ARBA00022989"/>
    </source>
</evidence>
<dbReference type="OrthoDB" id="10250354at2759"/>
<dbReference type="SUPFAM" id="SSF46565">
    <property type="entry name" value="Chaperone J-domain"/>
    <property type="match status" value="1"/>
</dbReference>
<dbReference type="PRINTS" id="PR00625">
    <property type="entry name" value="JDOMAIN"/>
</dbReference>
<dbReference type="GO" id="GO:0006457">
    <property type="term" value="P:protein folding"/>
    <property type="evidence" value="ECO:0007669"/>
    <property type="project" value="InterPro"/>
</dbReference>
<evidence type="ECO:0000259" key="8">
    <source>
        <dbReference type="PROSITE" id="PS50076"/>
    </source>
</evidence>
<keyword evidence="3" id="KW-1133">Transmembrane helix</keyword>
<dbReference type="SMART" id="SM00271">
    <property type="entry name" value="DnaJ"/>
    <property type="match status" value="1"/>
</dbReference>
<feature type="signal peptide" evidence="7">
    <location>
        <begin position="1"/>
        <end position="16"/>
    </location>
</feature>
<dbReference type="AlphaFoldDB" id="A0A8J2S7K2"/>
<keyword evidence="5" id="KW-0143">Chaperone</keyword>